<keyword evidence="2" id="KW-0645">Protease</keyword>
<dbReference type="Gene3D" id="3.40.50.200">
    <property type="entry name" value="Peptidase S8/S53 domain"/>
    <property type="match status" value="1"/>
</dbReference>
<evidence type="ECO:0000313" key="7">
    <source>
        <dbReference type="EMBL" id="EPR34665.1"/>
    </source>
</evidence>
<accession>S7TDK2</accession>
<evidence type="ECO:0000256" key="5">
    <source>
        <dbReference type="PROSITE-ProRule" id="PRU01240"/>
    </source>
</evidence>
<sequence length="174" mass="18060">ADGGSADGGSADGDLNNALPKFSVMYPARYPEVIAVGASNAYGRLATFSNFGDEIDILAPGANILSVDITNGDAMKGLGITSGTSMAVPYVTAAVAMMLAVDPDMNSEEIREILTGTAHLMAGGSTVGDLNLVAALEEVIFRLGDNASRGDNSKKHYRKRLKAKIKAARRAALN</sequence>
<protein>
    <submittedName>
        <fullName evidence="7">Peptidase S8 and S53 subtilisin kexin sedolisin</fullName>
    </submittedName>
</protein>
<gene>
    <name evidence="7" type="ORF">dsmv_3237</name>
</gene>
<dbReference type="PANTHER" id="PTHR43806">
    <property type="entry name" value="PEPTIDASE S8"/>
    <property type="match status" value="1"/>
</dbReference>
<dbReference type="eggNOG" id="COG1404">
    <property type="taxonomic scope" value="Bacteria"/>
</dbReference>
<dbReference type="OrthoDB" id="9765693at2"/>
<keyword evidence="4" id="KW-0720">Serine protease</keyword>
<evidence type="ECO:0000256" key="3">
    <source>
        <dbReference type="ARBA" id="ARBA00022801"/>
    </source>
</evidence>
<dbReference type="Pfam" id="PF00082">
    <property type="entry name" value="Peptidase_S8"/>
    <property type="match status" value="1"/>
</dbReference>
<comment type="caution">
    <text evidence="5">Lacks conserved residue(s) required for the propagation of feature annotation.</text>
</comment>
<comment type="similarity">
    <text evidence="1 5">Belongs to the peptidase S8 family.</text>
</comment>
<name>S7TDK2_DESML</name>
<dbReference type="AlphaFoldDB" id="S7TDK2"/>
<evidence type="ECO:0000313" key="8">
    <source>
        <dbReference type="Proteomes" id="UP000014977"/>
    </source>
</evidence>
<dbReference type="SUPFAM" id="SSF52743">
    <property type="entry name" value="Subtilisin-like"/>
    <property type="match status" value="1"/>
</dbReference>
<dbReference type="InterPro" id="IPR000209">
    <property type="entry name" value="Peptidase_S8/S53_dom"/>
</dbReference>
<dbReference type="InterPro" id="IPR036852">
    <property type="entry name" value="Peptidase_S8/S53_dom_sf"/>
</dbReference>
<dbReference type="GO" id="GO:0004252">
    <property type="term" value="F:serine-type endopeptidase activity"/>
    <property type="evidence" value="ECO:0007669"/>
    <property type="project" value="InterPro"/>
</dbReference>
<comment type="caution">
    <text evidence="7">The sequence shown here is derived from an EMBL/GenBank/DDBJ whole genome shotgun (WGS) entry which is preliminary data.</text>
</comment>
<dbReference type="PANTHER" id="PTHR43806:SF11">
    <property type="entry name" value="CEREVISIN-RELATED"/>
    <property type="match status" value="1"/>
</dbReference>
<dbReference type="PROSITE" id="PS51892">
    <property type="entry name" value="SUBTILASE"/>
    <property type="match status" value="1"/>
</dbReference>
<keyword evidence="3" id="KW-0378">Hydrolase</keyword>
<evidence type="ECO:0000256" key="4">
    <source>
        <dbReference type="ARBA" id="ARBA00022825"/>
    </source>
</evidence>
<dbReference type="InterPro" id="IPR050131">
    <property type="entry name" value="Peptidase_S8_subtilisin-like"/>
</dbReference>
<dbReference type="Proteomes" id="UP000014977">
    <property type="component" value="Unassembled WGS sequence"/>
</dbReference>
<dbReference type="PROSITE" id="PS00138">
    <property type="entry name" value="SUBTILASE_SER"/>
    <property type="match status" value="1"/>
</dbReference>
<dbReference type="EMBL" id="ATHJ01000111">
    <property type="protein sequence ID" value="EPR34665.1"/>
    <property type="molecule type" value="Genomic_DNA"/>
</dbReference>
<dbReference type="InterPro" id="IPR023828">
    <property type="entry name" value="Peptidase_S8_Ser-AS"/>
</dbReference>
<evidence type="ECO:0000256" key="2">
    <source>
        <dbReference type="ARBA" id="ARBA00022670"/>
    </source>
</evidence>
<evidence type="ECO:0000259" key="6">
    <source>
        <dbReference type="Pfam" id="PF00082"/>
    </source>
</evidence>
<proteinExistence type="inferred from homology"/>
<keyword evidence="8" id="KW-1185">Reference proteome</keyword>
<reference evidence="7 8" key="1">
    <citation type="journal article" date="2013" name="Genome Announc.">
        <title>Draft genome sequences for three mercury-methylating, sulfate-reducing bacteria.</title>
        <authorList>
            <person name="Brown S.D."/>
            <person name="Hurt R.A.Jr."/>
            <person name="Gilmour C.C."/>
            <person name="Elias D.A."/>
        </authorList>
    </citation>
    <scope>NUCLEOTIDE SEQUENCE [LARGE SCALE GENOMIC DNA]</scope>
    <source>
        <strain evidence="7 8">DSM 2059</strain>
    </source>
</reference>
<feature type="non-terminal residue" evidence="7">
    <location>
        <position position="1"/>
    </location>
</feature>
<dbReference type="RefSeq" id="WP_020878327.1">
    <property type="nucleotide sequence ID" value="NZ_ATHJ01000111.1"/>
</dbReference>
<evidence type="ECO:0000256" key="1">
    <source>
        <dbReference type="ARBA" id="ARBA00011073"/>
    </source>
</evidence>
<organism evidence="7 8">
    <name type="scientific">Desulfococcus multivorans DSM 2059</name>
    <dbReference type="NCBI Taxonomy" id="1121405"/>
    <lineage>
        <taxon>Bacteria</taxon>
        <taxon>Pseudomonadati</taxon>
        <taxon>Thermodesulfobacteriota</taxon>
        <taxon>Desulfobacteria</taxon>
        <taxon>Desulfobacterales</taxon>
        <taxon>Desulfococcaceae</taxon>
        <taxon>Desulfococcus</taxon>
    </lineage>
</organism>
<feature type="domain" description="Peptidase S8/S53" evidence="6">
    <location>
        <begin position="23"/>
        <end position="125"/>
    </location>
</feature>
<dbReference type="GO" id="GO:0006508">
    <property type="term" value="P:proteolysis"/>
    <property type="evidence" value="ECO:0007669"/>
    <property type="project" value="UniProtKB-KW"/>
</dbReference>